<dbReference type="HOGENOM" id="CLU_2978961_0_0_1"/>
<dbReference type="Proteomes" id="UP000002497">
    <property type="component" value="Unassembled WGS sequence"/>
</dbReference>
<proteinExistence type="predicted"/>
<dbReference type="AlphaFoldDB" id="E9D9W6"/>
<protein>
    <submittedName>
        <fullName evidence="1">Predicted protein</fullName>
    </submittedName>
</protein>
<gene>
    <name evidence="1" type="ORF">CPSG_06656</name>
</gene>
<reference evidence="2" key="2">
    <citation type="submission" date="2010-03" db="EMBL/GenBank/DDBJ databases">
        <title>The genome sequence of Coccidioides posadasii strain Silveira.</title>
        <authorList>
            <consortium name="The Broad Institute Genome Sequencing Center for Infectious Disease"/>
            <person name="Neafsey D."/>
            <person name="Orbach M."/>
            <person name="Henn M.R."/>
            <person name="Cole G.T."/>
            <person name="Galgiani J."/>
            <person name="Gardner M.J."/>
            <person name="Kirkland T.N."/>
            <person name="Taylor J.W."/>
            <person name="Young S.K."/>
            <person name="Zeng Q."/>
            <person name="Koehrsen M."/>
            <person name="Alvarado L."/>
            <person name="Berlin A."/>
            <person name="Borenstein D."/>
            <person name="Chapman S.B."/>
            <person name="Chen Z."/>
            <person name="Engels R."/>
            <person name="Freedman E."/>
            <person name="Gellesch M."/>
            <person name="Goldberg J."/>
            <person name="Griggs A."/>
            <person name="Gujja S."/>
            <person name="Heilman E."/>
            <person name="Heiman D."/>
            <person name="Howarth C."/>
            <person name="Jen D."/>
            <person name="Larson L."/>
            <person name="Mehta T."/>
            <person name="Neiman D."/>
            <person name="Park D."/>
            <person name="Pearson M."/>
            <person name="Richards J."/>
            <person name="Roberts A."/>
            <person name="Saif S."/>
            <person name="Shea T."/>
            <person name="Shenoy N."/>
            <person name="Sisk P."/>
            <person name="Stolte C."/>
            <person name="Sykes S."/>
            <person name="Walk T."/>
            <person name="White J."/>
            <person name="Yandava C."/>
            <person name="Haas B."/>
            <person name="Nusbaum C."/>
            <person name="Birren B."/>
        </authorList>
    </citation>
    <scope>NUCLEOTIDE SEQUENCE [LARGE SCALE GENOMIC DNA]</scope>
    <source>
        <strain evidence="2">RMSCC 757 / Silveira</strain>
    </source>
</reference>
<evidence type="ECO:0000313" key="2">
    <source>
        <dbReference type="Proteomes" id="UP000002497"/>
    </source>
</evidence>
<dbReference type="EMBL" id="GL636496">
    <property type="protein sequence ID" value="EFW16697.1"/>
    <property type="molecule type" value="Genomic_DNA"/>
</dbReference>
<dbReference type="VEuPathDB" id="FungiDB:CPSG_06656"/>
<accession>E9D9W6</accession>
<name>E9D9W6_COCPS</name>
<keyword evidence="2" id="KW-1185">Reference proteome</keyword>
<evidence type="ECO:0000313" key="1">
    <source>
        <dbReference type="EMBL" id="EFW16697.1"/>
    </source>
</evidence>
<reference evidence="2" key="1">
    <citation type="journal article" date="2010" name="Genome Res.">
        <title>Population genomic sequencing of Coccidioides fungi reveals recent hybridization and transposon control.</title>
        <authorList>
            <person name="Neafsey D.E."/>
            <person name="Barker B.M."/>
            <person name="Sharpton T.J."/>
            <person name="Stajich J.E."/>
            <person name="Park D.J."/>
            <person name="Whiston E."/>
            <person name="Hung C.-Y."/>
            <person name="McMahan C."/>
            <person name="White J."/>
            <person name="Sykes S."/>
            <person name="Heiman D."/>
            <person name="Young S."/>
            <person name="Zeng Q."/>
            <person name="Abouelleil A."/>
            <person name="Aftuck L."/>
            <person name="Bessette D."/>
            <person name="Brown A."/>
            <person name="FitzGerald M."/>
            <person name="Lui A."/>
            <person name="Macdonald J.P."/>
            <person name="Priest M."/>
            <person name="Orbach M.J."/>
            <person name="Galgiani J.N."/>
            <person name="Kirkland T.N."/>
            <person name="Cole G.T."/>
            <person name="Birren B.W."/>
            <person name="Henn M.R."/>
            <person name="Taylor J.W."/>
            <person name="Rounsley S.D."/>
        </authorList>
    </citation>
    <scope>NUCLEOTIDE SEQUENCE [LARGE SCALE GENOMIC DNA]</scope>
    <source>
        <strain evidence="2">RMSCC 757 / Silveira</strain>
    </source>
</reference>
<sequence>MARLEVGPKANSRHRNFEDAGAECNVIHITSELLSENLRNHMGPSYTIGPAPGKHLIQ</sequence>
<organism evidence="2">
    <name type="scientific">Coccidioides posadasii (strain RMSCC 757 / Silveira)</name>
    <name type="common">Valley fever fungus</name>
    <dbReference type="NCBI Taxonomy" id="443226"/>
    <lineage>
        <taxon>Eukaryota</taxon>
        <taxon>Fungi</taxon>
        <taxon>Dikarya</taxon>
        <taxon>Ascomycota</taxon>
        <taxon>Pezizomycotina</taxon>
        <taxon>Eurotiomycetes</taxon>
        <taxon>Eurotiomycetidae</taxon>
        <taxon>Onygenales</taxon>
        <taxon>Onygenaceae</taxon>
        <taxon>Coccidioides</taxon>
    </lineage>
</organism>